<name>A0A6A6BNZ0_9PEZI</name>
<gene>
    <name evidence="6" type="ORF">K452DRAFT_305792</name>
</gene>
<feature type="chain" id="PRO_5025361524" description="AB hydrolase-1 domain-containing protein" evidence="3">
    <location>
        <begin position="17"/>
        <end position="512"/>
    </location>
</feature>
<dbReference type="GeneID" id="54300422"/>
<protein>
    <recommendedName>
        <fullName evidence="8">AB hydrolase-1 domain-containing protein</fullName>
    </recommendedName>
</protein>
<evidence type="ECO:0008006" key="8">
    <source>
        <dbReference type="Google" id="ProtNLM"/>
    </source>
</evidence>
<dbReference type="RefSeq" id="XP_033401562.1">
    <property type="nucleotide sequence ID" value="XM_033542925.1"/>
</dbReference>
<evidence type="ECO:0000256" key="1">
    <source>
        <dbReference type="ARBA" id="ARBA00010088"/>
    </source>
</evidence>
<comment type="similarity">
    <text evidence="1">Belongs to the peptidase S33 family.</text>
</comment>
<dbReference type="InterPro" id="IPR000073">
    <property type="entry name" value="AB_hydrolase_1"/>
</dbReference>
<dbReference type="SUPFAM" id="SSF53474">
    <property type="entry name" value="alpha/beta-Hydrolases"/>
    <property type="match status" value="1"/>
</dbReference>
<keyword evidence="7" id="KW-1185">Reference proteome</keyword>
<sequence length="512" mass="54707">MARLSAWALLAALTTAAPTASPQNNTNHTITWTPCSPSLNTSNTTIIECGSLAVPLDWATPHGPQITIGLNRLLARDPAKRIGSVVFNPGGPGGVATDDITREAAAELDGIDVGIFTPGVRDSFDIVGFDPRGVGSSNPPVRCNTTLWNERVTLFPTNETEFEKMVAHNKALGESCFELTGPLFAHLDTTSVARDLEAVRQALDNGAKLNFLGLSYGTQIAAAYAELFPENIRAMALDGNVDHSTSETSTLFAEAWTYETELTRFAVWCANATKEDCVLYDRDVLDLWDNVTAAADKKPIPAPACTVSNACRADVTGEEIRQNAQGWLSFKSAAPLLGLGGWGGLAGALAQAAAGNASLLSTPVVHSNTSVLFPSLAVGCLDWEHGAREFADLAYKEAMGRVIAPHTWGMSQSYSYQAGCLGWPVPVTNPQHLANASMTAKAPPLLMVNSEWDPSTSYIWAEGLREQLPSAVLLTREGDGHISYILGGEAAKVIDRYFVNLTLPEDYATVEN</sequence>
<dbReference type="PANTHER" id="PTHR43248:SF30">
    <property type="entry name" value="AB HYDROLASE-1 DOMAIN-CONTAINING PROTEIN"/>
    <property type="match status" value="1"/>
</dbReference>
<evidence type="ECO:0000259" key="5">
    <source>
        <dbReference type="Pfam" id="PF08386"/>
    </source>
</evidence>
<dbReference type="EMBL" id="ML995477">
    <property type="protein sequence ID" value="KAF2145850.1"/>
    <property type="molecule type" value="Genomic_DNA"/>
</dbReference>
<feature type="domain" description="Peptidase S33 tripeptidyl aminopeptidase-like C-terminal" evidence="5">
    <location>
        <begin position="408"/>
        <end position="506"/>
    </location>
</feature>
<dbReference type="InterPro" id="IPR051601">
    <property type="entry name" value="Serine_prot/Carboxylest_S33"/>
</dbReference>
<keyword evidence="2" id="KW-0378">Hydrolase</keyword>
<evidence type="ECO:0000313" key="7">
    <source>
        <dbReference type="Proteomes" id="UP000799438"/>
    </source>
</evidence>
<feature type="signal peptide" evidence="3">
    <location>
        <begin position="1"/>
        <end position="16"/>
    </location>
</feature>
<dbReference type="InterPro" id="IPR029058">
    <property type="entry name" value="AB_hydrolase_fold"/>
</dbReference>
<dbReference type="Proteomes" id="UP000799438">
    <property type="component" value="Unassembled WGS sequence"/>
</dbReference>
<dbReference type="AlphaFoldDB" id="A0A6A6BNZ0"/>
<dbReference type="GO" id="GO:0016787">
    <property type="term" value="F:hydrolase activity"/>
    <property type="evidence" value="ECO:0007669"/>
    <property type="project" value="UniProtKB-KW"/>
</dbReference>
<evidence type="ECO:0000256" key="2">
    <source>
        <dbReference type="ARBA" id="ARBA00022801"/>
    </source>
</evidence>
<dbReference type="Pfam" id="PF00561">
    <property type="entry name" value="Abhydrolase_1"/>
    <property type="match status" value="1"/>
</dbReference>
<evidence type="ECO:0000259" key="4">
    <source>
        <dbReference type="Pfam" id="PF00561"/>
    </source>
</evidence>
<reference evidence="6" key="1">
    <citation type="journal article" date="2020" name="Stud. Mycol.">
        <title>101 Dothideomycetes genomes: a test case for predicting lifestyles and emergence of pathogens.</title>
        <authorList>
            <person name="Haridas S."/>
            <person name="Albert R."/>
            <person name="Binder M."/>
            <person name="Bloem J."/>
            <person name="Labutti K."/>
            <person name="Salamov A."/>
            <person name="Andreopoulos B."/>
            <person name="Baker S."/>
            <person name="Barry K."/>
            <person name="Bills G."/>
            <person name="Bluhm B."/>
            <person name="Cannon C."/>
            <person name="Castanera R."/>
            <person name="Culley D."/>
            <person name="Daum C."/>
            <person name="Ezra D."/>
            <person name="Gonzalez J."/>
            <person name="Henrissat B."/>
            <person name="Kuo A."/>
            <person name="Liang C."/>
            <person name="Lipzen A."/>
            <person name="Lutzoni F."/>
            <person name="Magnuson J."/>
            <person name="Mondo S."/>
            <person name="Nolan M."/>
            <person name="Ohm R."/>
            <person name="Pangilinan J."/>
            <person name="Park H.-J."/>
            <person name="Ramirez L."/>
            <person name="Alfaro M."/>
            <person name="Sun H."/>
            <person name="Tritt A."/>
            <person name="Yoshinaga Y."/>
            <person name="Zwiers L.-H."/>
            <person name="Turgeon B."/>
            <person name="Goodwin S."/>
            <person name="Spatafora J."/>
            <person name="Crous P."/>
            <person name="Grigoriev I."/>
        </authorList>
    </citation>
    <scope>NUCLEOTIDE SEQUENCE</scope>
    <source>
        <strain evidence="6">CBS 121167</strain>
    </source>
</reference>
<dbReference type="InterPro" id="IPR013595">
    <property type="entry name" value="Pept_S33_TAP-like_C"/>
</dbReference>
<evidence type="ECO:0000313" key="6">
    <source>
        <dbReference type="EMBL" id="KAF2145850.1"/>
    </source>
</evidence>
<dbReference type="Pfam" id="PF08386">
    <property type="entry name" value="Abhydrolase_4"/>
    <property type="match status" value="1"/>
</dbReference>
<dbReference type="Gene3D" id="3.40.50.1820">
    <property type="entry name" value="alpha/beta hydrolase"/>
    <property type="match status" value="1"/>
</dbReference>
<keyword evidence="3" id="KW-0732">Signal</keyword>
<dbReference type="PANTHER" id="PTHR43248">
    <property type="entry name" value="2-SUCCINYL-6-HYDROXY-2,4-CYCLOHEXADIENE-1-CARBOXYLATE SYNTHASE"/>
    <property type="match status" value="1"/>
</dbReference>
<feature type="domain" description="AB hydrolase-1" evidence="4">
    <location>
        <begin position="85"/>
        <end position="251"/>
    </location>
</feature>
<organism evidence="6 7">
    <name type="scientific">Aplosporella prunicola CBS 121167</name>
    <dbReference type="NCBI Taxonomy" id="1176127"/>
    <lineage>
        <taxon>Eukaryota</taxon>
        <taxon>Fungi</taxon>
        <taxon>Dikarya</taxon>
        <taxon>Ascomycota</taxon>
        <taxon>Pezizomycotina</taxon>
        <taxon>Dothideomycetes</taxon>
        <taxon>Dothideomycetes incertae sedis</taxon>
        <taxon>Botryosphaeriales</taxon>
        <taxon>Aplosporellaceae</taxon>
        <taxon>Aplosporella</taxon>
    </lineage>
</organism>
<evidence type="ECO:0000256" key="3">
    <source>
        <dbReference type="SAM" id="SignalP"/>
    </source>
</evidence>
<proteinExistence type="inferred from homology"/>
<dbReference type="OrthoDB" id="425534at2759"/>
<accession>A0A6A6BNZ0</accession>